<dbReference type="InterPro" id="IPR037363">
    <property type="entry name" value="Sec13/Seh1_fam"/>
</dbReference>
<dbReference type="GO" id="GO:0034198">
    <property type="term" value="P:cellular response to amino acid starvation"/>
    <property type="evidence" value="ECO:0007669"/>
    <property type="project" value="TreeGrafter"/>
</dbReference>
<evidence type="ECO:0000313" key="10">
    <source>
        <dbReference type="Proteomes" id="UP000077202"/>
    </source>
</evidence>
<evidence type="ECO:0000256" key="8">
    <source>
        <dbReference type="PROSITE-ProRule" id="PRU00221"/>
    </source>
</evidence>
<dbReference type="InterPro" id="IPR001680">
    <property type="entry name" value="WD40_rpt"/>
</dbReference>
<evidence type="ECO:0000256" key="7">
    <source>
        <dbReference type="ARBA" id="ARBA00023242"/>
    </source>
</evidence>
<keyword evidence="3" id="KW-0813">Transport</keyword>
<feature type="repeat" description="WD" evidence="8">
    <location>
        <begin position="232"/>
        <end position="264"/>
    </location>
</feature>
<feature type="repeat" description="WD" evidence="8">
    <location>
        <begin position="8"/>
        <end position="42"/>
    </location>
</feature>
<comment type="similarity">
    <text evidence="2">Belongs to the WD repeat SEC13 family.</text>
</comment>
<sequence>MLAQIAALQAHEGAVVKLVWGPQEYGDLLACCSRDGTMSVWEEIEDKDKEDVWSLCHRFTDIGVPVLDIAFGNCVSGLKLVAAGGDGHLRVYEASNVLELKNWQLQAEFANVTDVVEKLETVSCTAASISWRPAADAIQQPVFVVGFQTNSPQHSIAKVWEFGEAHQRWHLVAELTSPDHDYGRINHVSWAPNIGRPYELIAISSSISVSIWSMEIPSIAGRRPAVQLLGYFTDHEGGVLQAKWDMSGMTLASAGCDGLVKLWQSNLKGKWEEKSSIVAKTGGYIPERELLLKPVASLFLDSRHECWNCLVCDATSRGVYLKALWPLEPHKVWLTSRISFPTSIFGHINLYLNEEVKLYDIVVEVLKE</sequence>
<dbReference type="PROSITE" id="PS50082">
    <property type="entry name" value="WD_REPEATS_2"/>
    <property type="match status" value="2"/>
</dbReference>
<evidence type="ECO:0000256" key="5">
    <source>
        <dbReference type="ARBA" id="ARBA00022737"/>
    </source>
</evidence>
<protein>
    <recommendedName>
        <fullName evidence="11">Anaphase-promoting complex subunit 4 WD40 domain-containing protein</fullName>
    </recommendedName>
</protein>
<evidence type="ECO:0000256" key="2">
    <source>
        <dbReference type="ARBA" id="ARBA00010102"/>
    </source>
</evidence>
<dbReference type="Proteomes" id="UP000077202">
    <property type="component" value="Unassembled WGS sequence"/>
</dbReference>
<dbReference type="EMBL" id="LVLJ01004128">
    <property type="protein sequence ID" value="OAE18140.1"/>
    <property type="molecule type" value="Genomic_DNA"/>
</dbReference>
<evidence type="ECO:0008006" key="11">
    <source>
        <dbReference type="Google" id="ProtNLM"/>
    </source>
</evidence>
<keyword evidence="4 8" id="KW-0853">WD repeat</keyword>
<evidence type="ECO:0000256" key="4">
    <source>
        <dbReference type="ARBA" id="ARBA00022574"/>
    </source>
</evidence>
<dbReference type="Pfam" id="PF00400">
    <property type="entry name" value="WD40"/>
    <property type="match status" value="2"/>
</dbReference>
<dbReference type="PROSITE" id="PS50294">
    <property type="entry name" value="WD_REPEATS_REGION"/>
    <property type="match status" value="2"/>
</dbReference>
<name>A0A176VB66_MARPO</name>
<evidence type="ECO:0000256" key="3">
    <source>
        <dbReference type="ARBA" id="ARBA00022448"/>
    </source>
</evidence>
<proteinExistence type="inferred from homology"/>
<keyword evidence="7" id="KW-0539">Nucleus</keyword>
<dbReference type="InterPro" id="IPR036322">
    <property type="entry name" value="WD40_repeat_dom_sf"/>
</dbReference>
<comment type="caution">
    <text evidence="9">The sequence shown here is derived from an EMBL/GenBank/DDBJ whole genome shotgun (WGS) entry which is preliminary data.</text>
</comment>
<dbReference type="PANTHER" id="PTHR11024">
    <property type="entry name" value="NUCLEAR PORE COMPLEX PROTEIN SEC13 / SEH1 FAMILY MEMBER"/>
    <property type="match status" value="1"/>
</dbReference>
<evidence type="ECO:0000256" key="1">
    <source>
        <dbReference type="ARBA" id="ARBA00004259"/>
    </source>
</evidence>
<accession>A0A176VB66</accession>
<keyword evidence="10" id="KW-1185">Reference proteome</keyword>
<dbReference type="AlphaFoldDB" id="A0A176VB66"/>
<dbReference type="SMART" id="SM00320">
    <property type="entry name" value="WD40"/>
    <property type="match status" value="4"/>
</dbReference>
<keyword evidence="6" id="KW-0653">Protein transport</keyword>
<comment type="subcellular location">
    <subcellularLocation>
        <location evidence="1">Nucleus envelope</location>
    </subcellularLocation>
</comment>
<dbReference type="GO" id="GO:0005198">
    <property type="term" value="F:structural molecule activity"/>
    <property type="evidence" value="ECO:0007669"/>
    <property type="project" value="InterPro"/>
</dbReference>
<evidence type="ECO:0000256" key="6">
    <source>
        <dbReference type="ARBA" id="ARBA00022927"/>
    </source>
</evidence>
<dbReference type="InterPro" id="IPR015943">
    <property type="entry name" value="WD40/YVTN_repeat-like_dom_sf"/>
</dbReference>
<dbReference type="GO" id="GO:0015031">
    <property type="term" value="P:protein transport"/>
    <property type="evidence" value="ECO:0007669"/>
    <property type="project" value="UniProtKB-KW"/>
</dbReference>
<dbReference type="PANTHER" id="PTHR11024:SF3">
    <property type="entry name" value="NUCLEOPORIN SEH1"/>
    <property type="match status" value="1"/>
</dbReference>
<organism evidence="9 10">
    <name type="scientific">Marchantia polymorpha subsp. ruderalis</name>
    <dbReference type="NCBI Taxonomy" id="1480154"/>
    <lineage>
        <taxon>Eukaryota</taxon>
        <taxon>Viridiplantae</taxon>
        <taxon>Streptophyta</taxon>
        <taxon>Embryophyta</taxon>
        <taxon>Marchantiophyta</taxon>
        <taxon>Marchantiopsida</taxon>
        <taxon>Marchantiidae</taxon>
        <taxon>Marchantiales</taxon>
        <taxon>Marchantiaceae</taxon>
        <taxon>Marchantia</taxon>
    </lineage>
</organism>
<evidence type="ECO:0000313" key="9">
    <source>
        <dbReference type="EMBL" id="OAE18140.1"/>
    </source>
</evidence>
<dbReference type="GO" id="GO:0035859">
    <property type="term" value="C:Seh1-associated complex"/>
    <property type="evidence" value="ECO:0007669"/>
    <property type="project" value="TreeGrafter"/>
</dbReference>
<reference evidence="9" key="1">
    <citation type="submission" date="2016-03" db="EMBL/GenBank/DDBJ databases">
        <title>Mechanisms controlling the formation of the plant cell surface in tip-growing cells are functionally conserved among land plants.</title>
        <authorList>
            <person name="Honkanen S."/>
            <person name="Jones V.A."/>
            <person name="Morieri G."/>
            <person name="Champion C."/>
            <person name="Hetherington A.J."/>
            <person name="Kelly S."/>
            <person name="Saint-Marcoux D."/>
            <person name="Proust H."/>
            <person name="Prescott H."/>
            <person name="Dolan L."/>
        </authorList>
    </citation>
    <scope>NUCLEOTIDE SEQUENCE [LARGE SCALE GENOMIC DNA]</scope>
    <source>
        <tissue evidence="9">Whole gametophyte</tissue>
    </source>
</reference>
<dbReference type="GO" id="GO:1904263">
    <property type="term" value="P:positive regulation of TORC1 signaling"/>
    <property type="evidence" value="ECO:0007669"/>
    <property type="project" value="TreeGrafter"/>
</dbReference>
<dbReference type="GO" id="GO:0031080">
    <property type="term" value="C:nuclear pore outer ring"/>
    <property type="evidence" value="ECO:0007669"/>
    <property type="project" value="TreeGrafter"/>
</dbReference>
<gene>
    <name evidence="9" type="ORF">AXG93_406s1060</name>
</gene>
<dbReference type="SUPFAM" id="SSF50978">
    <property type="entry name" value="WD40 repeat-like"/>
    <property type="match status" value="1"/>
</dbReference>
<keyword evidence="5" id="KW-0677">Repeat</keyword>
<dbReference type="Gene3D" id="2.130.10.10">
    <property type="entry name" value="YVTN repeat-like/Quinoprotein amine dehydrogenase"/>
    <property type="match status" value="1"/>
</dbReference>